<dbReference type="EMBL" id="JBHSBM010000023">
    <property type="protein sequence ID" value="MFC4060460.1"/>
    <property type="molecule type" value="Genomic_DNA"/>
</dbReference>
<dbReference type="Gene3D" id="2.60.40.290">
    <property type="match status" value="1"/>
</dbReference>
<protein>
    <submittedName>
        <fullName evidence="4">Cellulose binding domain-containing protein</fullName>
    </submittedName>
</protein>
<evidence type="ECO:0000256" key="1">
    <source>
        <dbReference type="SAM" id="MobiDB-lite"/>
    </source>
</evidence>
<accession>A0ABV8IBR5</accession>
<evidence type="ECO:0000259" key="3">
    <source>
        <dbReference type="PROSITE" id="PS51173"/>
    </source>
</evidence>
<evidence type="ECO:0000256" key="2">
    <source>
        <dbReference type="SAM" id="SignalP"/>
    </source>
</evidence>
<dbReference type="PROSITE" id="PS51173">
    <property type="entry name" value="CBM2"/>
    <property type="match status" value="1"/>
</dbReference>
<feature type="domain" description="CBM2" evidence="3">
    <location>
        <begin position="74"/>
        <end position="177"/>
    </location>
</feature>
<dbReference type="SMART" id="SM00637">
    <property type="entry name" value="CBD_II"/>
    <property type="match status" value="1"/>
</dbReference>
<dbReference type="InterPro" id="IPR001919">
    <property type="entry name" value="CBD2"/>
</dbReference>
<proteinExistence type="predicted"/>
<feature type="compositionally biased region" description="Pro residues" evidence="1">
    <location>
        <begin position="46"/>
        <end position="59"/>
    </location>
</feature>
<sequence>MPRARSTTLLGTAVLGTAVALLAAACLADAPRTGHPAAHPAAAPASAPPAAPPSAPAPAPGSSSLPASAHPVPPPTVSSRCTATVELAETWPGGYRAEATIENRGDKPMSGWYIQWTFPLGTTITQAWKGTPMVSGPVGMIHAPEQDPVLAPGAAVTGIGFVGAASEPPAFTEVSCG</sequence>
<evidence type="ECO:0000313" key="4">
    <source>
        <dbReference type="EMBL" id="MFC4060460.1"/>
    </source>
</evidence>
<feature type="compositionally biased region" description="Low complexity" evidence="1">
    <location>
        <begin position="60"/>
        <end position="70"/>
    </location>
</feature>
<dbReference type="SUPFAM" id="SSF49384">
    <property type="entry name" value="Carbohydrate-binding domain"/>
    <property type="match status" value="1"/>
</dbReference>
<gene>
    <name evidence="4" type="ORF">ACFOWE_19315</name>
</gene>
<reference evidence="5" key="1">
    <citation type="journal article" date="2019" name="Int. J. Syst. Evol. Microbiol.">
        <title>The Global Catalogue of Microorganisms (GCM) 10K type strain sequencing project: providing services to taxonomists for standard genome sequencing and annotation.</title>
        <authorList>
            <consortium name="The Broad Institute Genomics Platform"/>
            <consortium name="The Broad Institute Genome Sequencing Center for Infectious Disease"/>
            <person name="Wu L."/>
            <person name="Ma J."/>
        </authorList>
    </citation>
    <scope>NUCLEOTIDE SEQUENCE [LARGE SCALE GENOMIC DNA]</scope>
    <source>
        <strain evidence="5">TBRC 4489</strain>
    </source>
</reference>
<dbReference type="PROSITE" id="PS51257">
    <property type="entry name" value="PROKAR_LIPOPROTEIN"/>
    <property type="match status" value="1"/>
</dbReference>
<feature type="region of interest" description="Disordered" evidence="1">
    <location>
        <begin position="32"/>
        <end position="79"/>
    </location>
</feature>
<feature type="compositionally biased region" description="Low complexity" evidence="1">
    <location>
        <begin position="35"/>
        <end position="45"/>
    </location>
</feature>
<keyword evidence="5" id="KW-1185">Reference proteome</keyword>
<dbReference type="Pfam" id="PF00553">
    <property type="entry name" value="CBM_2"/>
    <property type="match status" value="1"/>
</dbReference>
<dbReference type="Proteomes" id="UP001595850">
    <property type="component" value="Unassembled WGS sequence"/>
</dbReference>
<organism evidence="4 5">
    <name type="scientific">Planomonospora corallina</name>
    <dbReference type="NCBI Taxonomy" id="1806052"/>
    <lineage>
        <taxon>Bacteria</taxon>
        <taxon>Bacillati</taxon>
        <taxon>Actinomycetota</taxon>
        <taxon>Actinomycetes</taxon>
        <taxon>Streptosporangiales</taxon>
        <taxon>Streptosporangiaceae</taxon>
        <taxon>Planomonospora</taxon>
    </lineage>
</organism>
<feature type="signal peptide" evidence="2">
    <location>
        <begin position="1"/>
        <end position="23"/>
    </location>
</feature>
<name>A0ABV8IBR5_9ACTN</name>
<dbReference type="RefSeq" id="WP_377289727.1">
    <property type="nucleotide sequence ID" value="NZ_JBHSBM010000023.1"/>
</dbReference>
<evidence type="ECO:0000313" key="5">
    <source>
        <dbReference type="Proteomes" id="UP001595850"/>
    </source>
</evidence>
<dbReference type="InterPro" id="IPR008965">
    <property type="entry name" value="CBM2/CBM3_carb-bd_dom_sf"/>
</dbReference>
<feature type="chain" id="PRO_5045691683" evidence="2">
    <location>
        <begin position="24"/>
        <end position="177"/>
    </location>
</feature>
<comment type="caution">
    <text evidence="4">The sequence shown here is derived from an EMBL/GenBank/DDBJ whole genome shotgun (WGS) entry which is preliminary data.</text>
</comment>
<keyword evidence="2" id="KW-0732">Signal</keyword>
<dbReference type="InterPro" id="IPR012291">
    <property type="entry name" value="CBM2_carb-bd_dom_sf"/>
</dbReference>